<dbReference type="Proteomes" id="UP000075515">
    <property type="component" value="Unassembled WGS sequence"/>
</dbReference>
<dbReference type="EMBL" id="JEMC01001978">
    <property type="protein sequence ID" value="KYF91978.1"/>
    <property type="molecule type" value="Genomic_DNA"/>
</dbReference>
<name>A0A150TC90_SORCE</name>
<comment type="caution">
    <text evidence="2">The sequence shown here is derived from an EMBL/GenBank/DDBJ whole genome shotgun (WGS) entry which is preliminary data.</text>
</comment>
<protein>
    <submittedName>
        <fullName evidence="2">Uncharacterized protein</fullName>
    </submittedName>
</protein>
<accession>A0A150TC90</accession>
<proteinExistence type="predicted"/>
<gene>
    <name evidence="2" type="ORF">BE18_16005</name>
</gene>
<reference evidence="2 3" key="1">
    <citation type="submission" date="2014-02" db="EMBL/GenBank/DDBJ databases">
        <title>The small core and large imbalanced accessory genome model reveals a collaborative survival strategy of Sorangium cellulosum strains in nature.</title>
        <authorList>
            <person name="Han K."/>
            <person name="Peng R."/>
            <person name="Blom J."/>
            <person name="Li Y.-Z."/>
        </authorList>
    </citation>
    <scope>NUCLEOTIDE SEQUENCE [LARGE SCALE GENOMIC DNA]</scope>
    <source>
        <strain evidence="2 3">So0149</strain>
    </source>
</reference>
<feature type="compositionally biased region" description="Basic and acidic residues" evidence="1">
    <location>
        <begin position="63"/>
        <end position="73"/>
    </location>
</feature>
<feature type="region of interest" description="Disordered" evidence="1">
    <location>
        <begin position="57"/>
        <end position="83"/>
    </location>
</feature>
<organism evidence="2 3">
    <name type="scientific">Sorangium cellulosum</name>
    <name type="common">Polyangium cellulosum</name>
    <dbReference type="NCBI Taxonomy" id="56"/>
    <lineage>
        <taxon>Bacteria</taxon>
        <taxon>Pseudomonadati</taxon>
        <taxon>Myxococcota</taxon>
        <taxon>Polyangia</taxon>
        <taxon>Polyangiales</taxon>
        <taxon>Polyangiaceae</taxon>
        <taxon>Sorangium</taxon>
    </lineage>
</organism>
<evidence type="ECO:0000313" key="2">
    <source>
        <dbReference type="EMBL" id="KYF91978.1"/>
    </source>
</evidence>
<evidence type="ECO:0000313" key="3">
    <source>
        <dbReference type="Proteomes" id="UP000075515"/>
    </source>
</evidence>
<dbReference type="AlphaFoldDB" id="A0A150TC90"/>
<evidence type="ECO:0000256" key="1">
    <source>
        <dbReference type="SAM" id="MobiDB-lite"/>
    </source>
</evidence>
<sequence length="83" mass="8901">MSAAITDRSDWISPPSAEVRTDVVRGVSGKQISLGLPAGSVLSSLVSPLAGRPRLRPRAYARARKEGDMRREAEEADVTRATP</sequence>